<accession>A0AA43QSI7</accession>
<dbReference type="AlphaFoldDB" id="A0AA43QSI7"/>
<dbReference type="EMBL" id="JAPUFD010000010">
    <property type="protein sequence ID" value="MDI1489590.1"/>
    <property type="molecule type" value="Genomic_DNA"/>
</dbReference>
<comment type="caution">
    <text evidence="2">The sequence shown here is derived from an EMBL/GenBank/DDBJ whole genome shotgun (WGS) entry which is preliminary data.</text>
</comment>
<sequence>MSNQPTASTIRIYGQHDSFSKQDWQLMKGEVNGILSCEYPPQMMLFARNTNNFSMIRATAAVRGFSPDGSQLAPCADPENVIFGLFGTNGGPNAWIKAVSASDKSKTMGILTSIAPHPPSSYPINKSTRQVNGTNGNSGDPGEFCKSVDQLPQPRDDITPIDIPILNIISTDHDQPLPPKQLEGWELHREEELCADVYLLGKTVHLTHCQGSLENAQVVHCKIDYHFVFTGDLNIYEKPTQDPTIKELWVHVDGRSFAKSYTWDHKLFDIKTQGSLGAGVGVGTGGLVGLGNLTVGESAGGTGTSLPNGIQNAAEGTVATT</sequence>
<feature type="region of interest" description="Disordered" evidence="1">
    <location>
        <begin position="301"/>
        <end position="321"/>
    </location>
</feature>
<evidence type="ECO:0000313" key="3">
    <source>
        <dbReference type="Proteomes" id="UP001161017"/>
    </source>
</evidence>
<evidence type="ECO:0000256" key="1">
    <source>
        <dbReference type="SAM" id="MobiDB-lite"/>
    </source>
</evidence>
<gene>
    <name evidence="2" type="ORF">OHK93_000787</name>
</gene>
<proteinExistence type="predicted"/>
<organism evidence="2 3">
    <name type="scientific">Ramalina farinacea</name>
    <dbReference type="NCBI Taxonomy" id="258253"/>
    <lineage>
        <taxon>Eukaryota</taxon>
        <taxon>Fungi</taxon>
        <taxon>Dikarya</taxon>
        <taxon>Ascomycota</taxon>
        <taxon>Pezizomycotina</taxon>
        <taxon>Lecanoromycetes</taxon>
        <taxon>OSLEUM clade</taxon>
        <taxon>Lecanoromycetidae</taxon>
        <taxon>Lecanorales</taxon>
        <taxon>Lecanorineae</taxon>
        <taxon>Ramalinaceae</taxon>
        <taxon>Ramalina</taxon>
    </lineage>
</organism>
<dbReference type="Proteomes" id="UP001161017">
    <property type="component" value="Unassembled WGS sequence"/>
</dbReference>
<evidence type="ECO:0000313" key="2">
    <source>
        <dbReference type="EMBL" id="MDI1489590.1"/>
    </source>
</evidence>
<name>A0AA43QSI7_9LECA</name>
<reference evidence="2" key="1">
    <citation type="journal article" date="2023" name="Genome Biol. Evol.">
        <title>First Whole Genome Sequence and Flow Cytometry Genome Size Data for the Lichen-Forming Fungus Ramalina farinacea (Ascomycota).</title>
        <authorList>
            <person name="Llewellyn T."/>
            <person name="Mian S."/>
            <person name="Hill R."/>
            <person name="Leitch I.J."/>
            <person name="Gaya E."/>
        </authorList>
    </citation>
    <scope>NUCLEOTIDE SEQUENCE</scope>
    <source>
        <strain evidence="2">LIQ254RAFAR</strain>
    </source>
</reference>
<protein>
    <submittedName>
        <fullName evidence="2">Uncharacterized protein</fullName>
    </submittedName>
</protein>
<keyword evidence="3" id="KW-1185">Reference proteome</keyword>